<comment type="caution">
    <text evidence="1">The sequence shown here is derived from an EMBL/GenBank/DDBJ whole genome shotgun (WGS) entry which is preliminary data.</text>
</comment>
<sequence length="71" mass="8158">MIAIIKSSYISIYSWINCSNLDLPIQFFPSYDVILNILSCVAYYAKSYLSDVHNSACRCFLQKLAYYADVN</sequence>
<organism evidence="1 2">
    <name type="scientific">Brachionus plicatilis</name>
    <name type="common">Marine rotifer</name>
    <name type="synonym">Brachionus muelleri</name>
    <dbReference type="NCBI Taxonomy" id="10195"/>
    <lineage>
        <taxon>Eukaryota</taxon>
        <taxon>Metazoa</taxon>
        <taxon>Spiralia</taxon>
        <taxon>Gnathifera</taxon>
        <taxon>Rotifera</taxon>
        <taxon>Eurotatoria</taxon>
        <taxon>Monogononta</taxon>
        <taxon>Pseudotrocha</taxon>
        <taxon>Ploima</taxon>
        <taxon>Brachionidae</taxon>
        <taxon>Brachionus</taxon>
    </lineage>
</organism>
<keyword evidence="2" id="KW-1185">Reference proteome</keyword>
<name>A0A3M7P4I0_BRAPC</name>
<evidence type="ECO:0000313" key="1">
    <source>
        <dbReference type="EMBL" id="RMZ93985.1"/>
    </source>
</evidence>
<dbReference type="AlphaFoldDB" id="A0A3M7P4I0"/>
<dbReference type="EMBL" id="REGN01013393">
    <property type="protein sequence ID" value="RMZ93985.1"/>
    <property type="molecule type" value="Genomic_DNA"/>
</dbReference>
<proteinExistence type="predicted"/>
<accession>A0A3M7P4I0</accession>
<dbReference type="Proteomes" id="UP000276133">
    <property type="component" value="Unassembled WGS sequence"/>
</dbReference>
<evidence type="ECO:0000313" key="2">
    <source>
        <dbReference type="Proteomes" id="UP000276133"/>
    </source>
</evidence>
<feature type="non-terminal residue" evidence="1">
    <location>
        <position position="71"/>
    </location>
</feature>
<reference evidence="1 2" key="1">
    <citation type="journal article" date="2018" name="Sci. Rep.">
        <title>Genomic signatures of local adaptation to the degree of environmental predictability in rotifers.</title>
        <authorList>
            <person name="Franch-Gras L."/>
            <person name="Hahn C."/>
            <person name="Garcia-Roger E.M."/>
            <person name="Carmona M.J."/>
            <person name="Serra M."/>
            <person name="Gomez A."/>
        </authorList>
    </citation>
    <scope>NUCLEOTIDE SEQUENCE [LARGE SCALE GENOMIC DNA]</scope>
    <source>
        <strain evidence="1">HYR1</strain>
    </source>
</reference>
<protein>
    <submittedName>
        <fullName evidence="1">Uncharacterized protein</fullName>
    </submittedName>
</protein>
<gene>
    <name evidence="1" type="ORF">BpHYR1_042094</name>
</gene>